<evidence type="ECO:0000256" key="7">
    <source>
        <dbReference type="ARBA" id="ARBA00022801"/>
    </source>
</evidence>
<dbReference type="SUPFAM" id="SSF49265">
    <property type="entry name" value="Fibronectin type III"/>
    <property type="match status" value="1"/>
</dbReference>
<evidence type="ECO:0000256" key="12">
    <source>
        <dbReference type="ARBA" id="ARBA00034000"/>
    </source>
</evidence>
<keyword evidence="10" id="KW-0511">Multifunctional enzyme</keyword>
<evidence type="ECO:0000256" key="2">
    <source>
        <dbReference type="ARBA" id="ARBA00007739"/>
    </source>
</evidence>
<evidence type="ECO:0000256" key="13">
    <source>
        <dbReference type="ARBA" id="ARBA00049902"/>
    </source>
</evidence>
<comment type="similarity">
    <text evidence="1">In the C-terminal section; belongs to the transpeptidase family.</text>
</comment>
<dbReference type="Gene3D" id="1.10.3810.10">
    <property type="entry name" value="Biosynthetic peptidoglycan transglycosylase-like"/>
    <property type="match status" value="1"/>
</dbReference>
<keyword evidence="5" id="KW-0328">Glycosyltransferase</keyword>
<dbReference type="NCBIfam" id="TIGR02074">
    <property type="entry name" value="PBP_1a_fam"/>
    <property type="match status" value="1"/>
</dbReference>
<dbReference type="GO" id="GO:0071555">
    <property type="term" value="P:cell wall organization"/>
    <property type="evidence" value="ECO:0007669"/>
    <property type="project" value="UniProtKB-KW"/>
</dbReference>
<dbReference type="Pfam" id="PF00912">
    <property type="entry name" value="Transgly"/>
    <property type="match status" value="1"/>
</dbReference>
<dbReference type="FunFam" id="1.10.3810.10:FF:000001">
    <property type="entry name" value="Penicillin-binding protein 1A"/>
    <property type="match status" value="1"/>
</dbReference>
<keyword evidence="9" id="KW-0573">Peptidoglycan synthesis</keyword>
<evidence type="ECO:0000256" key="14">
    <source>
        <dbReference type="SAM" id="MobiDB-lite"/>
    </source>
</evidence>
<sequence>MSEKQISREQRRKAIERQKKAEKKKNKKTPGASLIKRILLTVVIIGLAGFVFGIGLFTYYASSAPDLDEELLRDPISPTFLAADGTTEIPYATAENREYIEYEDIPKVMEDAILATEDNRFYSHSGIDVIRLGGAVIANITDGFGSQGASTITQQVIKNSFLSHDKTLKRKAQEAYLAYQLEQEYEKEEIFEMYFNKILMSGNIYGFGTASEHFYGKPVSELEMHEAALLAGMPQSPNRYNPFTNPENAETRRNIVLSLMEQHEKISTEEKEQAQAASVTDSLLPEEQRPTAPTGEYTAFMEMVTEELQSLDGGFALDEGLTIYTTLEPDVQKTVNATMASDLFFDEEVESAMTVVDTETGAIRAVGAARDYSGDIRTNYATSRDRVVGSTIKPLTVYGPAVEYLDWSTGQPIVDEPYSYDSGQEIRNVDGQFLGSMTIREALYRSRNIPAVKTLKEVGAGNASDFVQNLGLEIGEVYESTALGADNISTVDMAGAFAAFGNEGIYTKPHTITKIVFRDGTTEEVVKPESVPAMKDSTAYMVTDMLRDVVNPNLSGSTGKEAAISGLDMAGKTGTSNYSEEELADYGLDSSSAPDIWFAGYTPEYSVSVWTGYPTRATGIDTASQERLLAQRLFKNVMSQISSSESGTFDKPDSVVELVVEAGTSPLKLASDYTPGYLRRSELFVRGAEPTRVSEQFIQQEPDAPTGLRADVSGNTAALSWNHSDAGDVSFEVSVETGGSRSVLTTTGNTSYSFNGLEAGGTYTFLVTAVNDGERSDPASVIVNVSAPEQPEEPEEEPADEPEEEPEQPAEDGSDSEEENPTDEENTEDSNNEGNGNNNGTGNGNNNGNNNGNGQGNNNNGSGGDGENGNQGDNAPDGDTGEEEEAEANPASSPNRQENDSADND</sequence>
<accession>A0A3M8P9Z2</accession>
<comment type="caution">
    <text evidence="17">The sequence shown here is derived from an EMBL/GenBank/DDBJ whole genome shotgun (WGS) entry which is preliminary data.</text>
</comment>
<evidence type="ECO:0000259" key="16">
    <source>
        <dbReference type="PROSITE" id="PS50853"/>
    </source>
</evidence>
<dbReference type="InterPro" id="IPR050396">
    <property type="entry name" value="Glycosyltr_51/Transpeptidase"/>
</dbReference>
<dbReference type="GO" id="GO:0008658">
    <property type="term" value="F:penicillin binding"/>
    <property type="evidence" value="ECO:0007669"/>
    <property type="project" value="InterPro"/>
</dbReference>
<keyword evidence="8" id="KW-0133">Cell shape</keyword>
<keyword evidence="4" id="KW-0645">Protease</keyword>
<dbReference type="GO" id="GO:0008360">
    <property type="term" value="P:regulation of cell shape"/>
    <property type="evidence" value="ECO:0007669"/>
    <property type="project" value="UniProtKB-KW"/>
</dbReference>
<evidence type="ECO:0000256" key="10">
    <source>
        <dbReference type="ARBA" id="ARBA00023268"/>
    </source>
</evidence>
<keyword evidence="15" id="KW-0812">Transmembrane</keyword>
<keyword evidence="3" id="KW-0121">Carboxypeptidase</keyword>
<feature type="compositionally biased region" description="Basic and acidic residues" evidence="14">
    <location>
        <begin position="1"/>
        <end position="19"/>
    </location>
</feature>
<dbReference type="CDD" id="cd00063">
    <property type="entry name" value="FN3"/>
    <property type="match status" value="1"/>
</dbReference>
<dbReference type="GO" id="GO:0009002">
    <property type="term" value="F:serine-type D-Ala-D-Ala carboxypeptidase activity"/>
    <property type="evidence" value="ECO:0007669"/>
    <property type="project" value="UniProtKB-EC"/>
</dbReference>
<feature type="domain" description="Fibronectin type-III" evidence="16">
    <location>
        <begin position="701"/>
        <end position="790"/>
    </location>
</feature>
<feature type="region of interest" description="Disordered" evidence="14">
    <location>
        <begin position="267"/>
        <end position="292"/>
    </location>
</feature>
<comment type="catalytic activity">
    <reaction evidence="12">
        <text>Preferential cleavage: (Ac)2-L-Lys-D-Ala-|-D-Ala. Also transpeptidation of peptidyl-alanyl moieties that are N-acyl substituents of D-alanine.</text>
        <dbReference type="EC" id="3.4.16.4"/>
    </reaction>
</comment>
<gene>
    <name evidence="17" type="ORF">EEX84_03355</name>
</gene>
<name>A0A3M8P9Z2_9BACL</name>
<dbReference type="InterPro" id="IPR003961">
    <property type="entry name" value="FN3_dom"/>
</dbReference>
<feature type="region of interest" description="Disordered" evidence="14">
    <location>
        <begin position="782"/>
        <end position="905"/>
    </location>
</feature>
<dbReference type="InterPro" id="IPR023346">
    <property type="entry name" value="Lysozyme-like_dom_sf"/>
</dbReference>
<evidence type="ECO:0000313" key="17">
    <source>
        <dbReference type="EMBL" id="RNF40473.1"/>
    </source>
</evidence>
<evidence type="ECO:0000256" key="8">
    <source>
        <dbReference type="ARBA" id="ARBA00022960"/>
    </source>
</evidence>
<dbReference type="GO" id="GO:0030288">
    <property type="term" value="C:outer membrane-bounded periplasmic space"/>
    <property type="evidence" value="ECO:0007669"/>
    <property type="project" value="TreeGrafter"/>
</dbReference>
<dbReference type="OrthoDB" id="9766909at2"/>
<dbReference type="InterPro" id="IPR001460">
    <property type="entry name" value="PCN-bd_Tpept"/>
</dbReference>
<dbReference type="AlphaFoldDB" id="A0A3M8P9Z2"/>
<dbReference type="PANTHER" id="PTHR32282">
    <property type="entry name" value="BINDING PROTEIN TRANSPEPTIDASE, PUTATIVE-RELATED"/>
    <property type="match status" value="1"/>
</dbReference>
<evidence type="ECO:0000256" key="4">
    <source>
        <dbReference type="ARBA" id="ARBA00022670"/>
    </source>
</evidence>
<evidence type="ECO:0000256" key="11">
    <source>
        <dbReference type="ARBA" id="ARBA00023316"/>
    </source>
</evidence>
<dbReference type="SUPFAM" id="SSF53955">
    <property type="entry name" value="Lysozyme-like"/>
    <property type="match status" value="1"/>
</dbReference>
<dbReference type="SMART" id="SM00060">
    <property type="entry name" value="FN3"/>
    <property type="match status" value="1"/>
</dbReference>
<dbReference type="Proteomes" id="UP000275473">
    <property type="component" value="Unassembled WGS sequence"/>
</dbReference>
<feature type="compositionally biased region" description="Acidic residues" evidence="14">
    <location>
        <begin position="790"/>
        <end position="831"/>
    </location>
</feature>
<proteinExistence type="inferred from homology"/>
<evidence type="ECO:0000256" key="15">
    <source>
        <dbReference type="SAM" id="Phobius"/>
    </source>
</evidence>
<dbReference type="RefSeq" id="WP_123164173.1">
    <property type="nucleotide sequence ID" value="NZ_RIAX01000002.1"/>
</dbReference>
<feature type="transmembrane region" description="Helical" evidence="15">
    <location>
        <begin position="38"/>
        <end position="61"/>
    </location>
</feature>
<evidence type="ECO:0000256" key="9">
    <source>
        <dbReference type="ARBA" id="ARBA00022984"/>
    </source>
</evidence>
<dbReference type="Pfam" id="PF00041">
    <property type="entry name" value="fn3"/>
    <property type="match status" value="1"/>
</dbReference>
<keyword evidence="15" id="KW-0472">Membrane</keyword>
<dbReference type="SUPFAM" id="SSF56601">
    <property type="entry name" value="beta-lactamase/transpeptidase-like"/>
    <property type="match status" value="1"/>
</dbReference>
<evidence type="ECO:0000256" key="6">
    <source>
        <dbReference type="ARBA" id="ARBA00022679"/>
    </source>
</evidence>
<evidence type="ECO:0000313" key="18">
    <source>
        <dbReference type="Proteomes" id="UP000275473"/>
    </source>
</evidence>
<dbReference type="Pfam" id="PF00905">
    <property type="entry name" value="Transpeptidase"/>
    <property type="match status" value="1"/>
</dbReference>
<dbReference type="InterPro" id="IPR001264">
    <property type="entry name" value="Glyco_trans_51"/>
</dbReference>
<dbReference type="PANTHER" id="PTHR32282:SF29">
    <property type="entry name" value="PENICILLIN-BINDING PROTEIN 1A"/>
    <property type="match status" value="1"/>
</dbReference>
<feature type="compositionally biased region" description="Gly residues" evidence="14">
    <location>
        <begin position="837"/>
        <end position="869"/>
    </location>
</feature>
<organism evidence="17 18">
    <name type="scientific">Planococcus salinus</name>
    <dbReference type="NCBI Taxonomy" id="1848460"/>
    <lineage>
        <taxon>Bacteria</taxon>
        <taxon>Bacillati</taxon>
        <taxon>Bacillota</taxon>
        <taxon>Bacilli</taxon>
        <taxon>Bacillales</taxon>
        <taxon>Caryophanaceae</taxon>
        <taxon>Planococcus</taxon>
    </lineage>
</organism>
<keyword evidence="15" id="KW-1133">Transmembrane helix</keyword>
<keyword evidence="18" id="KW-1185">Reference proteome</keyword>
<keyword evidence="11" id="KW-0961">Cell wall biogenesis/degradation</keyword>
<dbReference type="PROSITE" id="PS50853">
    <property type="entry name" value="FN3"/>
    <property type="match status" value="1"/>
</dbReference>
<evidence type="ECO:0000256" key="5">
    <source>
        <dbReference type="ARBA" id="ARBA00022676"/>
    </source>
</evidence>
<protein>
    <submittedName>
        <fullName evidence="17">PBP1A family penicillin-binding protein</fullName>
    </submittedName>
</protein>
<dbReference type="InterPro" id="IPR012338">
    <property type="entry name" value="Beta-lactam/transpept-like"/>
</dbReference>
<dbReference type="Gene3D" id="3.40.710.10">
    <property type="entry name" value="DD-peptidase/beta-lactamase superfamily"/>
    <property type="match status" value="1"/>
</dbReference>
<comment type="catalytic activity">
    <reaction evidence="13">
        <text>[GlcNAc-(1-&gt;4)-Mur2Ac(oyl-L-Ala-gamma-D-Glu-L-Lys-D-Ala-D-Ala)](n)-di-trans,octa-cis-undecaprenyl diphosphate + beta-D-GlcNAc-(1-&gt;4)-Mur2Ac(oyl-L-Ala-gamma-D-Glu-L-Lys-D-Ala-D-Ala)-di-trans,octa-cis-undecaprenyl diphosphate = [GlcNAc-(1-&gt;4)-Mur2Ac(oyl-L-Ala-gamma-D-Glu-L-Lys-D-Ala-D-Ala)](n+1)-di-trans,octa-cis-undecaprenyl diphosphate + di-trans,octa-cis-undecaprenyl diphosphate + H(+)</text>
        <dbReference type="Rhea" id="RHEA:23708"/>
        <dbReference type="Rhea" id="RHEA-COMP:9602"/>
        <dbReference type="Rhea" id="RHEA-COMP:9603"/>
        <dbReference type="ChEBI" id="CHEBI:15378"/>
        <dbReference type="ChEBI" id="CHEBI:58405"/>
        <dbReference type="ChEBI" id="CHEBI:60033"/>
        <dbReference type="ChEBI" id="CHEBI:78435"/>
        <dbReference type="EC" id="2.4.99.28"/>
    </reaction>
</comment>
<dbReference type="EMBL" id="RIAX01000002">
    <property type="protein sequence ID" value="RNF40473.1"/>
    <property type="molecule type" value="Genomic_DNA"/>
</dbReference>
<comment type="similarity">
    <text evidence="2">In the N-terminal section; belongs to the glycosyltransferase 51 family.</text>
</comment>
<evidence type="ECO:0000256" key="1">
    <source>
        <dbReference type="ARBA" id="ARBA00007090"/>
    </source>
</evidence>
<dbReference type="InterPro" id="IPR036950">
    <property type="entry name" value="PBP_transglycosylase"/>
</dbReference>
<dbReference type="GO" id="GO:0009252">
    <property type="term" value="P:peptidoglycan biosynthetic process"/>
    <property type="evidence" value="ECO:0007669"/>
    <property type="project" value="UniProtKB-KW"/>
</dbReference>
<feature type="region of interest" description="Disordered" evidence="14">
    <location>
        <begin position="1"/>
        <end position="28"/>
    </location>
</feature>
<keyword evidence="6" id="KW-0808">Transferase</keyword>
<dbReference type="InterPro" id="IPR013783">
    <property type="entry name" value="Ig-like_fold"/>
</dbReference>
<dbReference type="GO" id="GO:0006508">
    <property type="term" value="P:proteolysis"/>
    <property type="evidence" value="ECO:0007669"/>
    <property type="project" value="UniProtKB-KW"/>
</dbReference>
<dbReference type="Gene3D" id="2.60.40.10">
    <property type="entry name" value="Immunoglobulins"/>
    <property type="match status" value="1"/>
</dbReference>
<dbReference type="InterPro" id="IPR036116">
    <property type="entry name" value="FN3_sf"/>
</dbReference>
<evidence type="ECO:0000256" key="3">
    <source>
        <dbReference type="ARBA" id="ARBA00022645"/>
    </source>
</evidence>
<reference evidence="17 18" key="1">
    <citation type="journal article" date="2018" name="Int. J. Syst. Evol. Microbiol.">
        <title>Planococcus salinus sp. nov., a moderately halophilic bacterium isolated from a saline-alkali soil.</title>
        <authorList>
            <person name="Gan L."/>
        </authorList>
    </citation>
    <scope>NUCLEOTIDE SEQUENCE [LARGE SCALE GENOMIC DNA]</scope>
    <source>
        <strain evidence="17 18">LCB217</strain>
    </source>
</reference>
<keyword evidence="7" id="KW-0378">Hydrolase</keyword>
<dbReference type="GO" id="GO:0008955">
    <property type="term" value="F:peptidoglycan glycosyltransferase activity"/>
    <property type="evidence" value="ECO:0007669"/>
    <property type="project" value="UniProtKB-EC"/>
</dbReference>